<dbReference type="HAMAP" id="MF_00308">
    <property type="entry name" value="PfdA"/>
    <property type="match status" value="1"/>
</dbReference>
<dbReference type="NCBIfam" id="TIGR00293">
    <property type="entry name" value="prefoldin subunit alpha"/>
    <property type="match status" value="1"/>
</dbReference>
<proteinExistence type="inferred from homology"/>
<evidence type="ECO:0000256" key="1">
    <source>
        <dbReference type="ARBA" id="ARBA00010048"/>
    </source>
</evidence>
<comment type="similarity">
    <text evidence="1">Belongs to the prefoldin subunit alpha family.</text>
</comment>
<dbReference type="SUPFAM" id="SSF46579">
    <property type="entry name" value="Prefoldin"/>
    <property type="match status" value="1"/>
</dbReference>
<evidence type="ECO:0000256" key="6">
    <source>
        <dbReference type="NCBIfam" id="TIGR00293"/>
    </source>
</evidence>
<evidence type="ECO:0000256" key="5">
    <source>
        <dbReference type="HAMAP-Rule" id="MF_00308"/>
    </source>
</evidence>
<dbReference type="CDD" id="cd23160">
    <property type="entry name" value="Prefoldin_alpha_GimC"/>
    <property type="match status" value="1"/>
</dbReference>
<dbReference type="AlphaFoldDB" id="A0A8G2FWK9"/>
<feature type="coiled-coil region" evidence="7">
    <location>
        <begin position="87"/>
        <end position="135"/>
    </location>
</feature>
<sequence length="139" mass="15729">MAGNNISGEELIEQANYMKSLIDSLNSRIASLSATLSEANQTLSFLKDNESDNSKQLRIMIGSGIYADATIKKDKFIVPVGSGVFIEEERERTIKRLSENLKDLNDSINRLNQQKKELENNYNMLLMQIQELDSNVRQS</sequence>
<reference evidence="8 9" key="1">
    <citation type="submission" date="2017-04" db="EMBL/GenBank/DDBJ databases">
        <authorList>
            <person name="Varghese N."/>
            <person name="Submissions S."/>
        </authorList>
    </citation>
    <scope>NUCLEOTIDE SEQUENCE [LARGE SCALE GENOMIC DNA]</scope>
    <source>
        <strain evidence="8 9">DSM 9789</strain>
    </source>
</reference>
<keyword evidence="5" id="KW-0963">Cytoplasm</keyword>
<name>A0A8G2FWK9_PICTO</name>
<dbReference type="GO" id="GO:0051082">
    <property type="term" value="F:unfolded protein binding"/>
    <property type="evidence" value="ECO:0007669"/>
    <property type="project" value="UniProtKB-UniRule"/>
</dbReference>
<comment type="function">
    <text evidence="4 5">Molecular chaperone capable of stabilizing a range of proteins. Seems to fulfill an ATP-independent, HSP70-like function in archaeal de novo protein folding.</text>
</comment>
<evidence type="ECO:0000313" key="8">
    <source>
        <dbReference type="EMBL" id="SMD30831.1"/>
    </source>
</evidence>
<comment type="subunit">
    <text evidence="2 5">Heterohexamer of two alpha and four beta subunits.</text>
</comment>
<dbReference type="EMBL" id="FWYE01000002">
    <property type="protein sequence ID" value="SMD30831.1"/>
    <property type="molecule type" value="Genomic_DNA"/>
</dbReference>
<dbReference type="GO" id="GO:0016272">
    <property type="term" value="C:prefoldin complex"/>
    <property type="evidence" value="ECO:0007669"/>
    <property type="project" value="UniProtKB-UniRule"/>
</dbReference>
<dbReference type="Gene3D" id="1.10.287.370">
    <property type="match status" value="1"/>
</dbReference>
<dbReference type="InterPro" id="IPR011599">
    <property type="entry name" value="PFD_alpha_archaea"/>
</dbReference>
<evidence type="ECO:0000313" key="9">
    <source>
        <dbReference type="Proteomes" id="UP000192315"/>
    </source>
</evidence>
<keyword evidence="7" id="KW-0175">Coiled coil</keyword>
<dbReference type="Proteomes" id="UP000192315">
    <property type="component" value="Unassembled WGS sequence"/>
</dbReference>
<keyword evidence="9" id="KW-1185">Reference proteome</keyword>
<evidence type="ECO:0000256" key="4">
    <source>
        <dbReference type="ARBA" id="ARBA00025077"/>
    </source>
</evidence>
<evidence type="ECO:0000256" key="2">
    <source>
        <dbReference type="ARBA" id="ARBA00011716"/>
    </source>
</evidence>
<evidence type="ECO:0000256" key="3">
    <source>
        <dbReference type="ARBA" id="ARBA00023186"/>
    </source>
</evidence>
<dbReference type="Pfam" id="PF02996">
    <property type="entry name" value="Prefoldin"/>
    <property type="match status" value="1"/>
</dbReference>
<dbReference type="InterPro" id="IPR004127">
    <property type="entry name" value="Prefoldin_subunit_alpha"/>
</dbReference>
<comment type="caution">
    <text evidence="8">The sequence shown here is derived from an EMBL/GenBank/DDBJ whole genome shotgun (WGS) entry which is preliminary data.</text>
</comment>
<protein>
    <recommendedName>
        <fullName evidence="5 6">Prefoldin subunit alpha</fullName>
    </recommendedName>
    <alternativeName>
        <fullName evidence="5">GimC subunit alpha</fullName>
    </alternativeName>
</protein>
<gene>
    <name evidence="5" type="primary">pfdA</name>
    <name evidence="8" type="ORF">SAMN02745355_0745</name>
</gene>
<feature type="coiled-coil region" evidence="7">
    <location>
        <begin position="22"/>
        <end position="49"/>
    </location>
</feature>
<comment type="similarity">
    <text evidence="5">Belongs to the prefoldin alpha subunit family.</text>
</comment>
<dbReference type="GO" id="GO:0006457">
    <property type="term" value="P:protein folding"/>
    <property type="evidence" value="ECO:0007669"/>
    <property type="project" value="UniProtKB-UniRule"/>
</dbReference>
<dbReference type="RefSeq" id="WP_084272706.1">
    <property type="nucleotide sequence ID" value="NZ_FWYE01000002.1"/>
</dbReference>
<comment type="subcellular location">
    <subcellularLocation>
        <location evidence="5">Cytoplasm</location>
    </subcellularLocation>
</comment>
<dbReference type="GO" id="GO:0005737">
    <property type="term" value="C:cytoplasm"/>
    <property type="evidence" value="ECO:0007669"/>
    <property type="project" value="UniProtKB-SubCell"/>
</dbReference>
<organism evidence="8 9">
    <name type="scientific">Picrophilus torridus (strain ATCC 700027 / DSM 9790 / JCM 10055 / NBRC 100828 / KAW 2/3)</name>
    <dbReference type="NCBI Taxonomy" id="1122961"/>
    <lineage>
        <taxon>Archaea</taxon>
        <taxon>Methanobacteriati</taxon>
        <taxon>Thermoplasmatota</taxon>
        <taxon>Thermoplasmata</taxon>
        <taxon>Thermoplasmatales</taxon>
        <taxon>Picrophilaceae</taxon>
        <taxon>Picrophilus</taxon>
    </lineage>
</organism>
<keyword evidence="3 5" id="KW-0143">Chaperone</keyword>
<dbReference type="InterPro" id="IPR009053">
    <property type="entry name" value="Prefoldin"/>
</dbReference>
<evidence type="ECO:0000256" key="7">
    <source>
        <dbReference type="SAM" id="Coils"/>
    </source>
</evidence>
<accession>A0A8G2FWK9</accession>